<dbReference type="Pfam" id="PF13847">
    <property type="entry name" value="Methyltransf_31"/>
    <property type="match status" value="1"/>
</dbReference>
<dbReference type="PANTHER" id="PTHR45128">
    <property type="entry name" value="METHYLTRANSFERASE TYPE 11"/>
    <property type="match status" value="1"/>
</dbReference>
<dbReference type="InterPro" id="IPR048711">
    <property type="entry name" value="WHD_Rv2258c"/>
</dbReference>
<dbReference type="AlphaFoldDB" id="A0A6J4UKT0"/>
<proteinExistence type="predicted"/>
<name>A0A6J4UKT0_9BACT</name>
<dbReference type="InterPro" id="IPR036388">
    <property type="entry name" value="WH-like_DNA-bd_sf"/>
</dbReference>
<protein>
    <submittedName>
        <fullName evidence="3">Uncharacterized protein</fullName>
    </submittedName>
</protein>
<dbReference type="CDD" id="cd02440">
    <property type="entry name" value="AdoMet_MTases"/>
    <property type="match status" value="1"/>
</dbReference>
<dbReference type="SUPFAM" id="SSF46785">
    <property type="entry name" value="Winged helix' DNA-binding domain"/>
    <property type="match status" value="1"/>
</dbReference>
<dbReference type="InterPro" id="IPR025714">
    <property type="entry name" value="Methyltranfer_dom"/>
</dbReference>
<gene>
    <name evidence="3" type="ORF">AVDCRST_MAG43-1243</name>
</gene>
<dbReference type="InterPro" id="IPR036390">
    <property type="entry name" value="WH_DNA-bd_sf"/>
</dbReference>
<dbReference type="SUPFAM" id="SSF53335">
    <property type="entry name" value="S-adenosyl-L-methionine-dependent methyltransferases"/>
    <property type="match status" value="1"/>
</dbReference>
<reference evidence="3" key="1">
    <citation type="submission" date="2020-02" db="EMBL/GenBank/DDBJ databases">
        <authorList>
            <person name="Meier V. D."/>
        </authorList>
    </citation>
    <scope>NUCLEOTIDE SEQUENCE</scope>
    <source>
        <strain evidence="3">AVDCRST_MAG43</strain>
    </source>
</reference>
<feature type="domain" description="S-adenosylmethionine-dependent methyltransferase Rv2258c-like winged HTH" evidence="2">
    <location>
        <begin position="31"/>
        <end position="100"/>
    </location>
</feature>
<dbReference type="PANTHER" id="PTHR45128:SF2">
    <property type="entry name" value="METHYLTRANSFERASE DOMAIN-CONTAINING PROTEIN"/>
    <property type="match status" value="1"/>
</dbReference>
<dbReference type="InterPro" id="IPR053173">
    <property type="entry name" value="SAM-binding_MTase"/>
</dbReference>
<dbReference type="Gene3D" id="1.10.10.10">
    <property type="entry name" value="Winged helix-like DNA-binding domain superfamily/Winged helix DNA-binding domain"/>
    <property type="match status" value="1"/>
</dbReference>
<dbReference type="InterPro" id="IPR029063">
    <property type="entry name" value="SAM-dependent_MTases_sf"/>
</dbReference>
<dbReference type="EMBL" id="CADCWI010000063">
    <property type="protein sequence ID" value="CAA9553355.1"/>
    <property type="molecule type" value="Genomic_DNA"/>
</dbReference>
<feature type="domain" description="Methyltransferase" evidence="1">
    <location>
        <begin position="178"/>
        <end position="293"/>
    </location>
</feature>
<dbReference type="Gene3D" id="3.40.50.150">
    <property type="entry name" value="Vaccinia Virus protein VP39"/>
    <property type="match status" value="1"/>
</dbReference>
<evidence type="ECO:0000259" key="2">
    <source>
        <dbReference type="Pfam" id="PF21320"/>
    </source>
</evidence>
<dbReference type="Pfam" id="PF21320">
    <property type="entry name" value="WHD_Rv2258c"/>
    <property type="match status" value="1"/>
</dbReference>
<evidence type="ECO:0000313" key="3">
    <source>
        <dbReference type="EMBL" id="CAA9553355.1"/>
    </source>
</evidence>
<accession>A0A6J4UKT0</accession>
<evidence type="ECO:0000259" key="1">
    <source>
        <dbReference type="Pfam" id="PF13847"/>
    </source>
</evidence>
<sequence length="362" mass="39714">MCAEPVPALDMDAVHAFAFKVIGDVTASQMDILTVIADRLGLFHHLAEAGTATSAEFADRASINERYAREWLSAMACHGYLAYDDSAKRFSLPPERAFCLVDRDSPFYLGSMFSMAPTMWSNIDLLTEAFRHGGGVPQEQFGTEFWCGFERFTRPAFRNNLVQDWIPAMPDVDARLRDGGTVADVGCGNGQALLFLAKGYPNAQLVGLDNYAPAIEAANANAREAGLADRVQYEVCDVTEGIPGTYDLITSFDVVHDMPHPRPAMREIRKALNPGGTYFVLEFNFSGDLQHNIDHPLGIGAFGYSASTNYCMTQALAVGGEGTGTCMGEEKARELALEAGLTQFRRIDFPNNPFNLFYEIRG</sequence>
<organism evidence="3">
    <name type="scientific">uncultured Thermomicrobiales bacterium</name>
    <dbReference type="NCBI Taxonomy" id="1645740"/>
    <lineage>
        <taxon>Bacteria</taxon>
        <taxon>Pseudomonadati</taxon>
        <taxon>Thermomicrobiota</taxon>
        <taxon>Thermomicrobia</taxon>
        <taxon>Thermomicrobiales</taxon>
        <taxon>environmental samples</taxon>
    </lineage>
</organism>